<keyword evidence="3" id="KW-1185">Reference proteome</keyword>
<gene>
    <name evidence="2" type="ORF">F0U60_37720</name>
</gene>
<proteinExistence type="predicted"/>
<dbReference type="Pfam" id="PF13289">
    <property type="entry name" value="SIR2_2"/>
    <property type="match status" value="1"/>
</dbReference>
<dbReference type="EMBL" id="CP043494">
    <property type="protein sequence ID" value="WNG49223.1"/>
    <property type="molecule type" value="Genomic_DNA"/>
</dbReference>
<sequence length="570" mass="64466">MLPSSSSTHSAIMTLREAYTGGTLKTLVGPGVSCASGLPSWEELNARLLRAFLQREYKRIKFQLEDLKKAARVFIGSFGYEAVADLIRESVTKATPDKDQGTYNDMLRESLYDERDGTKAENDLHLELAASLGDIHPKPLHERKRILYTFNFDNLLEQALWRLFRLKAQTRYPDDEQGTQDSPAVHHLLGYLPTNGAPRGSIILSETDYHAKQAGLPNELKQLFLGKYNLTVSPDNKPVVLLVGLNPTDPRLRGVLQERRRELCSAGREAASQPRIYALLHRRPPPTEAELIERMAHDFVQEHEEPFWKAWGINVLSVESGELLPFLLRQIRLGPRCTDWAQAGRNFLSAQADRYTEHLYNGSVQRPILERLKKACAVLRQRFGVAVDEQLGLAGFVPDNKEASLLRLAFRFSNGRVNPEPITHAYAMKRSMRVTDIDKPGDAVSRAFIWGATLESSYQGSYVDKSCAAQWMDEWARERIFASLLCVPVYDSKQWVPVGVCCLYSNQRIPFWSELTALEMDELKNALQSIFARALRIRGRKGSPCMHARHPEGAEASMPDEPPWDPLLVN</sequence>
<feature type="region of interest" description="Disordered" evidence="1">
    <location>
        <begin position="548"/>
        <end position="570"/>
    </location>
</feature>
<dbReference type="Proteomes" id="UP001611383">
    <property type="component" value="Chromosome"/>
</dbReference>
<protein>
    <submittedName>
        <fullName evidence="2">SIR2 family protein</fullName>
    </submittedName>
</protein>
<accession>A0ABY9X1H5</accession>
<feature type="compositionally biased region" description="Pro residues" evidence="1">
    <location>
        <begin position="560"/>
        <end position="570"/>
    </location>
</feature>
<name>A0ABY9X1H5_9BACT</name>
<evidence type="ECO:0000313" key="3">
    <source>
        <dbReference type="Proteomes" id="UP001611383"/>
    </source>
</evidence>
<organism evidence="2 3">
    <name type="scientific">Archangium minus</name>
    <dbReference type="NCBI Taxonomy" id="83450"/>
    <lineage>
        <taxon>Bacteria</taxon>
        <taxon>Pseudomonadati</taxon>
        <taxon>Myxococcota</taxon>
        <taxon>Myxococcia</taxon>
        <taxon>Myxococcales</taxon>
        <taxon>Cystobacterineae</taxon>
        <taxon>Archangiaceae</taxon>
        <taxon>Archangium</taxon>
    </lineage>
</organism>
<reference evidence="2 3" key="1">
    <citation type="submission" date="2019-08" db="EMBL/GenBank/DDBJ databases">
        <title>Archangium and Cystobacter genomes.</title>
        <authorList>
            <person name="Chen I.-C.K."/>
            <person name="Wielgoss S."/>
        </authorList>
    </citation>
    <scope>NUCLEOTIDE SEQUENCE [LARGE SCALE GENOMIC DNA]</scope>
    <source>
        <strain evidence="2 3">Cbm 6</strain>
    </source>
</reference>
<evidence type="ECO:0000256" key="1">
    <source>
        <dbReference type="SAM" id="MobiDB-lite"/>
    </source>
</evidence>
<evidence type="ECO:0000313" key="2">
    <source>
        <dbReference type="EMBL" id="WNG49223.1"/>
    </source>
</evidence>